<evidence type="ECO:0000313" key="2">
    <source>
        <dbReference type="Proteomes" id="UP000199163"/>
    </source>
</evidence>
<dbReference type="STRING" id="568899.SAMN05192534_13617"/>
<keyword evidence="2" id="KW-1185">Reference proteome</keyword>
<name>A0A1G8JRY3_9BACI</name>
<dbReference type="AlphaFoldDB" id="A0A1G8JRY3"/>
<dbReference type="EMBL" id="FNDK01000036">
    <property type="protein sequence ID" value="SDI33942.1"/>
    <property type="molecule type" value="Genomic_DNA"/>
</dbReference>
<gene>
    <name evidence="1" type="ORF">SAMN05192534_13617</name>
</gene>
<protein>
    <submittedName>
        <fullName evidence="1">Uncharacterized protein</fullName>
    </submittedName>
</protein>
<accession>A0A1G8JRY3</accession>
<reference evidence="2" key="1">
    <citation type="submission" date="2016-10" db="EMBL/GenBank/DDBJ databases">
        <authorList>
            <person name="Varghese N."/>
            <person name="Submissions S."/>
        </authorList>
    </citation>
    <scope>NUCLEOTIDE SEQUENCE [LARGE SCALE GENOMIC DNA]</scope>
    <source>
        <strain evidence="2">DSM 21632</strain>
    </source>
</reference>
<evidence type="ECO:0000313" key="1">
    <source>
        <dbReference type="EMBL" id="SDI33942.1"/>
    </source>
</evidence>
<organism evidence="1 2">
    <name type="scientific">Alteribacillus persepolensis</name>
    <dbReference type="NCBI Taxonomy" id="568899"/>
    <lineage>
        <taxon>Bacteria</taxon>
        <taxon>Bacillati</taxon>
        <taxon>Bacillota</taxon>
        <taxon>Bacilli</taxon>
        <taxon>Bacillales</taxon>
        <taxon>Bacillaceae</taxon>
        <taxon>Alteribacillus</taxon>
    </lineage>
</organism>
<dbReference type="Proteomes" id="UP000199163">
    <property type="component" value="Unassembled WGS sequence"/>
</dbReference>
<sequence>MYWYENIVKDKNAVGAAACGVFFLDIMKKQHGGHPMKGVRHDGSASLRHSMKISGGRALFSASFDKV</sequence>
<proteinExistence type="predicted"/>